<dbReference type="InterPro" id="IPR008964">
    <property type="entry name" value="Invasin/intimin_cell_adhesion"/>
</dbReference>
<dbReference type="EMBL" id="PUEC01000016">
    <property type="protein sequence ID" value="PWB02042.1"/>
    <property type="molecule type" value="Genomic_DNA"/>
</dbReference>
<name>A0A2V1IKQ5_9BACT</name>
<evidence type="ECO:0000313" key="1">
    <source>
        <dbReference type="EMBL" id="PWB02042.1"/>
    </source>
</evidence>
<evidence type="ECO:0000313" key="2">
    <source>
        <dbReference type="Proteomes" id="UP000244905"/>
    </source>
</evidence>
<gene>
    <name evidence="1" type="ORF">C5O23_08000</name>
</gene>
<evidence type="ECO:0008006" key="3">
    <source>
        <dbReference type="Google" id="ProtNLM"/>
    </source>
</evidence>
<accession>A0A2V1IKQ5</accession>
<dbReference type="AlphaFoldDB" id="A0A2V1IKQ5"/>
<protein>
    <recommendedName>
        <fullName evidence="3">BIG2 domain-containing protein</fullName>
    </recommendedName>
</protein>
<sequence length="476" mass="50994">MLLGLGANAQEVLSSIEFKQNSTDYEKIGNYTDTWKSTDEKWVFKGFNNNKNGWDFIAGGRKNNASEPYFYTGVYAAPVSKIVIGIAARYTASAITSATLYVADTNTFENAVKTSLTLPTGANSDWTITIPNPAENKYYKVGLVIPSQKSNGQAISINKITVYGKSDKADAEYAFSKASVCAPLGSSIDAPDFTCAEGAPAPEYVSSNTDVATVNSATGAVTIVGVGTAEISAKSESNDKFLAGSASYKVYVGQPVNSIAETMAITDKATLLYINYPLTVAFKNFNNTFACNGNDFIQVYGTQPAYTVGDVIPAGWIGCYDLFNKTTPEIINPIDMPEATENNGFTPAKVSEITTADVNKVVTIENVVFAEATPSTKDNFTGTVNGSEVAMRNNYTIKGVEAGTYNVTGVVAIYSGKAQFNVTGYEKVVDTGIADIVADENAPVEYFNLQGIRVENPENGLYIRRQGNKVTKVIVK</sequence>
<reference evidence="2" key="1">
    <citation type="submission" date="2018-02" db="EMBL/GenBank/DDBJ databases">
        <authorList>
            <person name="Clavel T."/>
            <person name="Strowig T."/>
        </authorList>
    </citation>
    <scope>NUCLEOTIDE SEQUENCE [LARGE SCALE GENOMIC DNA]</scope>
    <source>
        <strain evidence="2">DSM 103720</strain>
    </source>
</reference>
<organism evidence="1 2">
    <name type="scientific">Duncaniella muris</name>
    <dbReference type="NCBI Taxonomy" id="2094150"/>
    <lineage>
        <taxon>Bacteria</taxon>
        <taxon>Pseudomonadati</taxon>
        <taxon>Bacteroidota</taxon>
        <taxon>Bacteroidia</taxon>
        <taxon>Bacteroidales</taxon>
        <taxon>Muribaculaceae</taxon>
        <taxon>Duncaniella</taxon>
    </lineage>
</organism>
<dbReference type="Proteomes" id="UP000244905">
    <property type="component" value="Unassembled WGS sequence"/>
</dbReference>
<proteinExistence type="predicted"/>
<comment type="caution">
    <text evidence="1">The sequence shown here is derived from an EMBL/GenBank/DDBJ whole genome shotgun (WGS) entry which is preliminary data.</text>
</comment>
<dbReference type="Gene3D" id="2.60.40.1080">
    <property type="match status" value="1"/>
</dbReference>
<keyword evidence="2" id="KW-1185">Reference proteome</keyword>
<dbReference type="SUPFAM" id="SSF49373">
    <property type="entry name" value="Invasin/intimin cell-adhesion fragments"/>
    <property type="match status" value="1"/>
</dbReference>